<keyword evidence="2" id="KW-0812">Transmembrane</keyword>
<name>A0AAV3PVF6_LITER</name>
<dbReference type="EMBL" id="BAABME010002450">
    <property type="protein sequence ID" value="GAA0154686.1"/>
    <property type="molecule type" value="Genomic_DNA"/>
</dbReference>
<evidence type="ECO:0000256" key="2">
    <source>
        <dbReference type="SAM" id="Phobius"/>
    </source>
</evidence>
<evidence type="ECO:0000313" key="4">
    <source>
        <dbReference type="Proteomes" id="UP001454036"/>
    </source>
</evidence>
<dbReference type="AlphaFoldDB" id="A0AAV3PVF6"/>
<dbReference type="PANTHER" id="PTHR34188:SF5">
    <property type="entry name" value="OS05G0131900 PROTEIN"/>
    <property type="match status" value="1"/>
</dbReference>
<reference evidence="3 4" key="1">
    <citation type="submission" date="2024-01" db="EMBL/GenBank/DDBJ databases">
        <title>The complete chloroplast genome sequence of Lithospermum erythrorhizon: insights into the phylogenetic relationship among Boraginaceae species and the maternal lineages of purple gromwells.</title>
        <authorList>
            <person name="Okada T."/>
            <person name="Watanabe K."/>
        </authorList>
    </citation>
    <scope>NUCLEOTIDE SEQUENCE [LARGE SCALE GENOMIC DNA]</scope>
</reference>
<dbReference type="PANTHER" id="PTHR34188">
    <property type="entry name" value="OS01G0299500 PROTEIN"/>
    <property type="match status" value="1"/>
</dbReference>
<keyword evidence="4" id="KW-1185">Reference proteome</keyword>
<protein>
    <recommendedName>
        <fullName evidence="5">Transmembrane protein</fullName>
    </recommendedName>
</protein>
<keyword evidence="2" id="KW-0472">Membrane</keyword>
<feature type="region of interest" description="Disordered" evidence="1">
    <location>
        <begin position="92"/>
        <end position="120"/>
    </location>
</feature>
<evidence type="ECO:0000313" key="3">
    <source>
        <dbReference type="EMBL" id="GAA0154686.1"/>
    </source>
</evidence>
<accession>A0AAV3PVF6</accession>
<evidence type="ECO:0008006" key="5">
    <source>
        <dbReference type="Google" id="ProtNLM"/>
    </source>
</evidence>
<keyword evidence="2" id="KW-1133">Transmembrane helix</keyword>
<feature type="compositionally biased region" description="Basic residues" evidence="1">
    <location>
        <begin position="100"/>
        <end position="113"/>
    </location>
</feature>
<evidence type="ECO:0000256" key="1">
    <source>
        <dbReference type="SAM" id="MobiDB-lite"/>
    </source>
</evidence>
<feature type="transmembrane region" description="Helical" evidence="2">
    <location>
        <begin position="169"/>
        <end position="187"/>
    </location>
</feature>
<dbReference type="Proteomes" id="UP001454036">
    <property type="component" value="Unassembled WGS sequence"/>
</dbReference>
<comment type="caution">
    <text evidence="3">The sequence shown here is derived from an EMBL/GenBank/DDBJ whole genome shotgun (WGS) entry which is preliminary data.</text>
</comment>
<sequence length="252" mass="27394">MDHNNAQGDADGDFVVDIESCRDTNEEVGTPASFSVDKLQRSFSGGLMMNVDGSVDCGNGLNVITIVTNGCERSPDHVKVLINKEEEVKVEDVVASRTRNERRKSTGAKKPPKPPRPAKGYVLDAADQKLIKEIAELAMLKRARIERMKALKKMKAAKASSVSNSGGSFFAKFFSVLFFLVIAFHGMSCSSSSTSQFHRSPEPAGTEENFILAQHRKRIPSNGIYSIASESPKLVEQIPGADPGNKFTKESG</sequence>
<organism evidence="3 4">
    <name type="scientific">Lithospermum erythrorhizon</name>
    <name type="common">Purple gromwell</name>
    <name type="synonym">Lithospermum officinale var. erythrorhizon</name>
    <dbReference type="NCBI Taxonomy" id="34254"/>
    <lineage>
        <taxon>Eukaryota</taxon>
        <taxon>Viridiplantae</taxon>
        <taxon>Streptophyta</taxon>
        <taxon>Embryophyta</taxon>
        <taxon>Tracheophyta</taxon>
        <taxon>Spermatophyta</taxon>
        <taxon>Magnoliopsida</taxon>
        <taxon>eudicotyledons</taxon>
        <taxon>Gunneridae</taxon>
        <taxon>Pentapetalae</taxon>
        <taxon>asterids</taxon>
        <taxon>lamiids</taxon>
        <taxon>Boraginales</taxon>
        <taxon>Boraginaceae</taxon>
        <taxon>Boraginoideae</taxon>
        <taxon>Lithospermeae</taxon>
        <taxon>Lithospermum</taxon>
    </lineage>
</organism>
<gene>
    <name evidence="3" type="ORF">LIER_12597</name>
</gene>
<proteinExistence type="predicted"/>